<comment type="caution">
    <text evidence="2">The sequence shown here is derived from an EMBL/GenBank/DDBJ whole genome shotgun (WGS) entry which is preliminary data.</text>
</comment>
<keyword evidence="1" id="KW-0812">Transmembrane</keyword>
<keyword evidence="3" id="KW-1185">Reference proteome</keyword>
<evidence type="ECO:0000313" key="2">
    <source>
        <dbReference type="EMBL" id="MDK2563203.1"/>
    </source>
</evidence>
<evidence type="ECO:0008006" key="4">
    <source>
        <dbReference type="Google" id="ProtNLM"/>
    </source>
</evidence>
<evidence type="ECO:0000313" key="3">
    <source>
        <dbReference type="Proteomes" id="UP001301012"/>
    </source>
</evidence>
<proteinExistence type="predicted"/>
<reference evidence="2 3" key="1">
    <citation type="submission" date="2023-05" db="EMBL/GenBank/DDBJ databases">
        <title>Rombocin, a short stable natural nisin variant, displays selective antimicrobial activity against Listeria monocytogenes and employs dual mode of action to kill target bacterial strains.</title>
        <authorList>
            <person name="Wambui J."/>
            <person name="Stephan R."/>
            <person name="Kuipers O.P."/>
        </authorList>
    </citation>
    <scope>NUCLEOTIDE SEQUENCE [LARGE SCALE GENOMIC DNA]</scope>
    <source>
        <strain evidence="2 3">RC002</strain>
    </source>
</reference>
<sequence>MKRKEGYLLLESIISLSVILIIISILYYLLFFSYNTKIKLEDKVELQQQANEMSRYIEETIGDSKGLISINSKDLNYGDSIIDATSIKCRYKNDINSIKDKEISLKQNLNKLFINNLSNSGNSEQGGYEIGDYIDNMYVSVHQQGKFIKIKLELSKNNEKLQTEFKVNIRNFEGEQI</sequence>
<dbReference type="RefSeq" id="WP_284132157.1">
    <property type="nucleotide sequence ID" value="NZ_JASKYM010000002.1"/>
</dbReference>
<organism evidence="2 3">
    <name type="scientific">Romboutsia sedimentorum</name>
    <dbReference type="NCBI Taxonomy" id="1368474"/>
    <lineage>
        <taxon>Bacteria</taxon>
        <taxon>Bacillati</taxon>
        <taxon>Bacillota</taxon>
        <taxon>Clostridia</taxon>
        <taxon>Peptostreptococcales</taxon>
        <taxon>Peptostreptococcaceae</taxon>
        <taxon>Romboutsia</taxon>
    </lineage>
</organism>
<feature type="transmembrane region" description="Helical" evidence="1">
    <location>
        <begin position="7"/>
        <end position="30"/>
    </location>
</feature>
<accession>A0ABT7E8F6</accession>
<dbReference type="Proteomes" id="UP001301012">
    <property type="component" value="Unassembled WGS sequence"/>
</dbReference>
<protein>
    <recommendedName>
        <fullName evidence="4">Prepilin-type N-terminal cleavage/methylation domain-containing protein</fullName>
    </recommendedName>
</protein>
<keyword evidence="1" id="KW-0472">Membrane</keyword>
<name>A0ABT7E8F6_9FIRM</name>
<dbReference type="EMBL" id="JASKYM010000002">
    <property type="protein sequence ID" value="MDK2563203.1"/>
    <property type="molecule type" value="Genomic_DNA"/>
</dbReference>
<keyword evidence="1" id="KW-1133">Transmembrane helix</keyword>
<gene>
    <name evidence="2" type="ORF">QOZ84_06555</name>
</gene>
<evidence type="ECO:0000256" key="1">
    <source>
        <dbReference type="SAM" id="Phobius"/>
    </source>
</evidence>